<keyword evidence="6 11" id="KW-0489">Methyltransferase</keyword>
<keyword evidence="14" id="KW-1185">Reference proteome</keyword>
<keyword evidence="5 11" id="KW-0963">Cytoplasm</keyword>
<evidence type="ECO:0000256" key="10">
    <source>
        <dbReference type="ARBA" id="ARBA00047957"/>
    </source>
</evidence>
<evidence type="ECO:0000256" key="4">
    <source>
        <dbReference type="ARBA" id="ARBA00017788"/>
    </source>
</evidence>
<evidence type="ECO:0000313" key="13">
    <source>
        <dbReference type="EMBL" id="EME49512.1"/>
    </source>
</evidence>
<dbReference type="Pfam" id="PF07757">
    <property type="entry name" value="AdoMet_MTase"/>
    <property type="match status" value="1"/>
</dbReference>
<dbReference type="eggNOG" id="KOG3790">
    <property type="taxonomic scope" value="Eukaryota"/>
</dbReference>
<keyword evidence="7 11" id="KW-0808">Transferase</keyword>
<comment type="function">
    <text evidence="11">Adenosyl-L-methionine (AdoMet)-dependent tRNA (uracil-O(2)-)-methyltransferase.</text>
</comment>
<dbReference type="Proteomes" id="UP000016933">
    <property type="component" value="Unassembled WGS sequence"/>
</dbReference>
<comment type="catalytic activity">
    <reaction evidence="10 11">
        <text>uridine(44) in tRNA(Ser) + S-adenosyl-L-methionine = 2'-O-methyluridine(44) in tRNA(Ser) + S-adenosyl-L-homocysteine + H(+)</text>
        <dbReference type="Rhea" id="RHEA:43100"/>
        <dbReference type="Rhea" id="RHEA-COMP:10339"/>
        <dbReference type="Rhea" id="RHEA-COMP:10340"/>
        <dbReference type="ChEBI" id="CHEBI:15378"/>
        <dbReference type="ChEBI" id="CHEBI:57856"/>
        <dbReference type="ChEBI" id="CHEBI:59789"/>
        <dbReference type="ChEBI" id="CHEBI:65315"/>
        <dbReference type="ChEBI" id="CHEBI:74478"/>
        <dbReference type="EC" id="2.1.1.211"/>
    </reaction>
</comment>
<protein>
    <recommendedName>
        <fullName evidence="4 11">tRNA (uracil-O(2)-)-methyltransferase</fullName>
        <ecNumber evidence="3 11">2.1.1.211</ecNumber>
    </recommendedName>
</protein>
<dbReference type="PANTHER" id="PTHR21210:SF0">
    <property type="entry name" value="TRNA (URACIL-O(2)-)-METHYLTRANSFERASE-RELATED"/>
    <property type="match status" value="1"/>
</dbReference>
<dbReference type="STRING" id="675120.N1Q1F2"/>
<dbReference type="EMBL" id="KB446535">
    <property type="protein sequence ID" value="EME49512.1"/>
    <property type="molecule type" value="Genomic_DNA"/>
</dbReference>
<dbReference type="HOGENOM" id="CLU_018580_2_0_1"/>
<organism evidence="13 14">
    <name type="scientific">Dothistroma septosporum (strain NZE10 / CBS 128990)</name>
    <name type="common">Red band needle blight fungus</name>
    <name type="synonym">Mycosphaerella pini</name>
    <dbReference type="NCBI Taxonomy" id="675120"/>
    <lineage>
        <taxon>Eukaryota</taxon>
        <taxon>Fungi</taxon>
        <taxon>Dikarya</taxon>
        <taxon>Ascomycota</taxon>
        <taxon>Pezizomycotina</taxon>
        <taxon>Dothideomycetes</taxon>
        <taxon>Dothideomycetidae</taxon>
        <taxon>Mycosphaerellales</taxon>
        <taxon>Mycosphaerellaceae</taxon>
        <taxon>Dothistroma</taxon>
    </lineage>
</organism>
<evidence type="ECO:0000256" key="6">
    <source>
        <dbReference type="ARBA" id="ARBA00022603"/>
    </source>
</evidence>
<accession>N1Q1F2</accession>
<dbReference type="GO" id="GO:0141101">
    <property type="term" value="F:tRNA(Ser) (uridine(44)-2'-O-)-methyltransferase activity"/>
    <property type="evidence" value="ECO:0007669"/>
    <property type="project" value="UniProtKB-EC"/>
</dbReference>
<evidence type="ECO:0000256" key="1">
    <source>
        <dbReference type="ARBA" id="ARBA00004496"/>
    </source>
</evidence>
<dbReference type="GO" id="GO:0005737">
    <property type="term" value="C:cytoplasm"/>
    <property type="evidence" value="ECO:0007669"/>
    <property type="project" value="UniProtKB-SubCell"/>
</dbReference>
<feature type="region of interest" description="Disordered" evidence="12">
    <location>
        <begin position="441"/>
        <end position="485"/>
    </location>
</feature>
<dbReference type="GO" id="GO:0002128">
    <property type="term" value="P:tRNA nucleoside ribose methylation"/>
    <property type="evidence" value="ECO:0007669"/>
    <property type="project" value="EnsemblFungi"/>
</dbReference>
<evidence type="ECO:0000256" key="11">
    <source>
        <dbReference type="RuleBase" id="RU368004"/>
    </source>
</evidence>
<evidence type="ECO:0000256" key="12">
    <source>
        <dbReference type="SAM" id="MobiDB-lite"/>
    </source>
</evidence>
<keyword evidence="9 11" id="KW-0819">tRNA processing</keyword>
<dbReference type="EC" id="2.1.1.211" evidence="3 11"/>
<evidence type="ECO:0000256" key="2">
    <source>
        <dbReference type="ARBA" id="ARBA00009056"/>
    </source>
</evidence>
<dbReference type="OrthoDB" id="10047021at2759"/>
<name>N1Q1F2_DOTSN</name>
<gene>
    <name evidence="13" type="ORF">DOTSEDRAFT_40706</name>
</gene>
<reference evidence="13 14" key="2">
    <citation type="journal article" date="2012" name="PLoS Pathog.">
        <title>Diverse lifestyles and strategies of plant pathogenesis encoded in the genomes of eighteen Dothideomycetes fungi.</title>
        <authorList>
            <person name="Ohm R.A."/>
            <person name="Feau N."/>
            <person name="Henrissat B."/>
            <person name="Schoch C.L."/>
            <person name="Horwitz B.A."/>
            <person name="Barry K.W."/>
            <person name="Condon B.J."/>
            <person name="Copeland A.C."/>
            <person name="Dhillon B."/>
            <person name="Glaser F."/>
            <person name="Hesse C.N."/>
            <person name="Kosti I."/>
            <person name="LaButti K."/>
            <person name="Lindquist E.A."/>
            <person name="Lucas S."/>
            <person name="Salamov A.A."/>
            <person name="Bradshaw R.E."/>
            <person name="Ciuffetti L."/>
            <person name="Hamelin R.C."/>
            <person name="Kema G.H.J."/>
            <person name="Lawrence C."/>
            <person name="Scott J.A."/>
            <person name="Spatafora J.W."/>
            <person name="Turgeon B.G."/>
            <person name="de Wit P.J.G.M."/>
            <person name="Zhong S."/>
            <person name="Goodwin S.B."/>
            <person name="Grigoriev I.V."/>
        </authorList>
    </citation>
    <scope>NUCLEOTIDE SEQUENCE [LARGE SCALE GENOMIC DNA]</scope>
    <source>
        <strain evidence="14">NZE10 / CBS 128990</strain>
    </source>
</reference>
<sequence>MHADQVAQKKPAFEPRDRTQLTLLAPLPDELWVAILQCPCTFPPDIFRGVMLNMVKNPNITSSHLFRADIFYDSDADQYFDPTTTQYASNGLARHLKAGNQPRHAQWPGSQLTRTIVRQLVPRNPQLDGPLVQTCHFFQRFDEEKEETVVLYVPHVDSADDMPFYHPTVSQLAFTHTWSPAEDTSTTPPDQREGTMTLLYRFFPGSSVTTRQERTALKLVQTIHKHGQGQLLGYEKRVHLDRIIPQKRYQDTYSRLKAKYGKQLSEQWVEVTDPGKHVFEDIGIAAFLIELWGDMFEPPSCGASSSNVSVLSASKPSFPGFVDIGCGNGILTYILLTEGYNGRGFDARRRKTWETFPASVQEQLKQSILVPKTLTANSDPVHDDSWHDGVLPSGTFIISNHADELTLWTPLLAYLNNSSFIAIPCCSHDLAGARFRAPATTKASKRAPSRLPQQEEAVAAHVNAASQSSGHQAAETGSLKRTEAQSKTPSAYSTLCSYVCSLATELGFIPEEDVLRIPSTRNSCILGRHRAEVSGQDGEKVTLVTKLIERELKRGIETVGSQWIENARKLMEKPSSGH</sequence>
<evidence type="ECO:0000256" key="3">
    <source>
        <dbReference type="ARBA" id="ARBA00012795"/>
    </source>
</evidence>
<evidence type="ECO:0000256" key="5">
    <source>
        <dbReference type="ARBA" id="ARBA00022490"/>
    </source>
</evidence>
<comment type="subcellular location">
    <subcellularLocation>
        <location evidence="1 11">Cytoplasm</location>
    </subcellularLocation>
</comment>
<evidence type="ECO:0000313" key="14">
    <source>
        <dbReference type="Proteomes" id="UP000016933"/>
    </source>
</evidence>
<evidence type="ECO:0000256" key="8">
    <source>
        <dbReference type="ARBA" id="ARBA00022691"/>
    </source>
</evidence>
<keyword evidence="8 11" id="KW-0949">S-adenosyl-L-methionine</keyword>
<dbReference type="PANTHER" id="PTHR21210">
    <property type="entry name" value="TRNA (URACIL-O(2)-)-METHYLTRANSFERASE-RELATED"/>
    <property type="match status" value="1"/>
</dbReference>
<dbReference type="OMA" id="IREPNIN"/>
<reference evidence="14" key="1">
    <citation type="journal article" date="2012" name="PLoS Genet.">
        <title>The genomes of the fungal plant pathogens Cladosporium fulvum and Dothistroma septosporum reveal adaptation to different hosts and lifestyles but also signatures of common ancestry.</title>
        <authorList>
            <person name="de Wit P.J.G.M."/>
            <person name="van der Burgt A."/>
            <person name="Oekmen B."/>
            <person name="Stergiopoulos I."/>
            <person name="Abd-Elsalam K.A."/>
            <person name="Aerts A.L."/>
            <person name="Bahkali A.H."/>
            <person name="Beenen H.G."/>
            <person name="Chettri P."/>
            <person name="Cox M.P."/>
            <person name="Datema E."/>
            <person name="de Vries R.P."/>
            <person name="Dhillon B."/>
            <person name="Ganley A.R."/>
            <person name="Griffiths S.A."/>
            <person name="Guo Y."/>
            <person name="Hamelin R.C."/>
            <person name="Henrissat B."/>
            <person name="Kabir M.S."/>
            <person name="Jashni M.K."/>
            <person name="Kema G."/>
            <person name="Klaubauf S."/>
            <person name="Lapidus A."/>
            <person name="Levasseur A."/>
            <person name="Lindquist E."/>
            <person name="Mehrabi R."/>
            <person name="Ohm R.A."/>
            <person name="Owen T.J."/>
            <person name="Salamov A."/>
            <person name="Schwelm A."/>
            <person name="Schijlen E."/>
            <person name="Sun H."/>
            <person name="van den Burg H.A."/>
            <person name="van Ham R.C.H.J."/>
            <person name="Zhang S."/>
            <person name="Goodwin S.B."/>
            <person name="Grigoriev I.V."/>
            <person name="Collemare J."/>
            <person name="Bradshaw R.E."/>
        </authorList>
    </citation>
    <scope>NUCLEOTIDE SEQUENCE [LARGE SCALE GENOMIC DNA]</scope>
    <source>
        <strain evidence="14">NZE10 / CBS 128990</strain>
    </source>
</reference>
<evidence type="ECO:0000256" key="9">
    <source>
        <dbReference type="ARBA" id="ARBA00022694"/>
    </source>
</evidence>
<comment type="similarity">
    <text evidence="2 11">Belongs to the TRM44 family.</text>
</comment>
<evidence type="ECO:0000256" key="7">
    <source>
        <dbReference type="ARBA" id="ARBA00022679"/>
    </source>
</evidence>
<dbReference type="InterPro" id="IPR011671">
    <property type="entry name" value="tRNA_uracil_MeTrfase"/>
</dbReference>
<dbReference type="AlphaFoldDB" id="N1Q1F2"/>
<proteinExistence type="inferred from homology"/>